<dbReference type="InterPro" id="IPR051275">
    <property type="entry name" value="Cell_adhesion_signaling"/>
</dbReference>
<keyword evidence="10" id="KW-1185">Reference proteome</keyword>
<feature type="domain" description="Ig-like" evidence="8">
    <location>
        <begin position="359"/>
        <end position="397"/>
    </location>
</feature>
<dbReference type="SUPFAM" id="SSF48726">
    <property type="entry name" value="Immunoglobulin"/>
    <property type="match status" value="4"/>
</dbReference>
<comment type="caution">
    <text evidence="9">The sequence shown here is derived from an EMBL/GenBank/DDBJ whole genome shotgun (WGS) entry which is preliminary data.</text>
</comment>
<feature type="chain" id="PRO_5039911078" description="Ig-like domain-containing protein" evidence="7">
    <location>
        <begin position="34"/>
        <end position="492"/>
    </location>
</feature>
<feature type="domain" description="Ig-like" evidence="8">
    <location>
        <begin position="88"/>
        <end position="174"/>
    </location>
</feature>
<dbReference type="InterPro" id="IPR007110">
    <property type="entry name" value="Ig-like_dom"/>
</dbReference>
<keyword evidence="5" id="KW-0393">Immunoglobulin domain</keyword>
<dbReference type="InterPro" id="IPR003599">
    <property type="entry name" value="Ig_sub"/>
</dbReference>
<feature type="signal peptide" evidence="7">
    <location>
        <begin position="1"/>
        <end position="33"/>
    </location>
</feature>
<evidence type="ECO:0000256" key="7">
    <source>
        <dbReference type="SAM" id="SignalP"/>
    </source>
</evidence>
<dbReference type="PANTHER" id="PTHR11640:SF158">
    <property type="entry name" value="V-SET AND IMMUNOGLOBULIN DOMAIN-CONTAINING PROTEIN 10-LIKE 2"/>
    <property type="match status" value="1"/>
</dbReference>
<evidence type="ECO:0000313" key="9">
    <source>
        <dbReference type="EMBL" id="KAH8041602.1"/>
    </source>
</evidence>
<feature type="domain" description="Ig-like" evidence="8">
    <location>
        <begin position="197"/>
        <end position="261"/>
    </location>
</feature>
<keyword evidence="4" id="KW-0325">Glycoprotein</keyword>
<dbReference type="AlphaFoldDB" id="A0A9J6F482"/>
<gene>
    <name evidence="9" type="ORF">HPB51_017047</name>
</gene>
<comment type="subcellular location">
    <subcellularLocation>
        <location evidence="1">Membrane</location>
        <topology evidence="1">Single-pass type I membrane protein</topology>
    </subcellularLocation>
</comment>
<dbReference type="VEuPathDB" id="VectorBase:LOC119163015"/>
<dbReference type="SMART" id="SM00408">
    <property type="entry name" value="IGc2"/>
    <property type="match status" value="4"/>
</dbReference>
<dbReference type="InterPro" id="IPR013783">
    <property type="entry name" value="Ig-like_fold"/>
</dbReference>
<dbReference type="Pfam" id="PF13927">
    <property type="entry name" value="Ig_3"/>
    <property type="match status" value="1"/>
</dbReference>
<evidence type="ECO:0000256" key="1">
    <source>
        <dbReference type="ARBA" id="ARBA00004479"/>
    </source>
</evidence>
<accession>A0A9J6F482</accession>
<evidence type="ECO:0000256" key="3">
    <source>
        <dbReference type="ARBA" id="ARBA00023157"/>
    </source>
</evidence>
<keyword evidence="3" id="KW-1015">Disulfide bond</keyword>
<dbReference type="InterPro" id="IPR003598">
    <property type="entry name" value="Ig_sub2"/>
</dbReference>
<evidence type="ECO:0000259" key="8">
    <source>
        <dbReference type="PROSITE" id="PS50835"/>
    </source>
</evidence>
<evidence type="ECO:0000313" key="10">
    <source>
        <dbReference type="Proteomes" id="UP000821866"/>
    </source>
</evidence>
<feature type="domain" description="Ig-like" evidence="8">
    <location>
        <begin position="267"/>
        <end position="344"/>
    </location>
</feature>
<dbReference type="InterPro" id="IPR013098">
    <property type="entry name" value="Ig_I-set"/>
</dbReference>
<organism evidence="9 10">
    <name type="scientific">Rhipicephalus microplus</name>
    <name type="common">Cattle tick</name>
    <name type="synonym">Boophilus microplus</name>
    <dbReference type="NCBI Taxonomy" id="6941"/>
    <lineage>
        <taxon>Eukaryota</taxon>
        <taxon>Metazoa</taxon>
        <taxon>Ecdysozoa</taxon>
        <taxon>Arthropoda</taxon>
        <taxon>Chelicerata</taxon>
        <taxon>Arachnida</taxon>
        <taxon>Acari</taxon>
        <taxon>Parasitiformes</taxon>
        <taxon>Ixodida</taxon>
        <taxon>Ixodoidea</taxon>
        <taxon>Ixodidae</taxon>
        <taxon>Rhipicephalinae</taxon>
        <taxon>Rhipicephalus</taxon>
        <taxon>Boophilus</taxon>
    </lineage>
</organism>
<evidence type="ECO:0000256" key="5">
    <source>
        <dbReference type="ARBA" id="ARBA00023319"/>
    </source>
</evidence>
<dbReference type="SMART" id="SM00409">
    <property type="entry name" value="IG"/>
    <property type="match status" value="3"/>
</dbReference>
<evidence type="ECO:0000256" key="6">
    <source>
        <dbReference type="SAM" id="MobiDB-lite"/>
    </source>
</evidence>
<dbReference type="GO" id="GO:0005911">
    <property type="term" value="C:cell-cell junction"/>
    <property type="evidence" value="ECO:0007669"/>
    <property type="project" value="TreeGrafter"/>
</dbReference>
<proteinExistence type="predicted"/>
<dbReference type="PROSITE" id="PS50835">
    <property type="entry name" value="IG_LIKE"/>
    <property type="match status" value="4"/>
</dbReference>
<reference evidence="9" key="2">
    <citation type="submission" date="2021-09" db="EMBL/GenBank/DDBJ databases">
        <authorList>
            <person name="Jia N."/>
            <person name="Wang J."/>
            <person name="Shi W."/>
            <person name="Du L."/>
            <person name="Sun Y."/>
            <person name="Zhan W."/>
            <person name="Jiang J."/>
            <person name="Wang Q."/>
            <person name="Zhang B."/>
            <person name="Ji P."/>
            <person name="Sakyi L.B."/>
            <person name="Cui X."/>
            <person name="Yuan T."/>
            <person name="Jiang B."/>
            <person name="Yang W."/>
            <person name="Lam T.T.-Y."/>
            <person name="Chang Q."/>
            <person name="Ding S."/>
            <person name="Wang X."/>
            <person name="Zhu J."/>
            <person name="Ruan X."/>
            <person name="Zhao L."/>
            <person name="Wei J."/>
            <person name="Que T."/>
            <person name="Du C."/>
            <person name="Cheng J."/>
            <person name="Dai P."/>
            <person name="Han X."/>
            <person name="Huang E."/>
            <person name="Gao Y."/>
            <person name="Liu J."/>
            <person name="Shao H."/>
            <person name="Ye R."/>
            <person name="Li L."/>
            <person name="Wei W."/>
            <person name="Wang X."/>
            <person name="Wang C."/>
            <person name="Huo Q."/>
            <person name="Li W."/>
            <person name="Guo W."/>
            <person name="Chen H."/>
            <person name="Chen S."/>
            <person name="Zhou L."/>
            <person name="Zhou L."/>
            <person name="Ni X."/>
            <person name="Tian J."/>
            <person name="Zhou Y."/>
            <person name="Sheng Y."/>
            <person name="Liu T."/>
            <person name="Pan Y."/>
            <person name="Xia L."/>
            <person name="Li J."/>
            <person name="Zhao F."/>
            <person name="Cao W."/>
        </authorList>
    </citation>
    <scope>NUCLEOTIDE SEQUENCE</scope>
    <source>
        <strain evidence="9">Rmic-2018</strain>
        <tissue evidence="9">Larvae</tissue>
    </source>
</reference>
<evidence type="ECO:0000256" key="2">
    <source>
        <dbReference type="ARBA" id="ARBA00023136"/>
    </source>
</evidence>
<dbReference type="InterPro" id="IPR036179">
    <property type="entry name" value="Ig-like_dom_sf"/>
</dbReference>
<sequence>MPLRANGGLACSSLGIPLWPLVALVSLVTSAACQQERHSRGRPRKFISYYGHREVMVDRDRITIGDAMTLWSPAAGRKMDISSGPTPPSWDGRQVQEGENVIIYCFADPKAEISWTKDGSPLRHWSAWHGYSVSDYNVQDFKISRLEVQAADADFSGGYSCSRESLAKHFVQVTAMQDSSGAQTDCHVLAPCPAPVGARVNLECRAYARPDPHVTWLFGDRSRVSSPLLSVDNVSISHSGTYRCSASHERCARLVAESDVTVNVFESTIRTNEGFPGSGITLTPGADALRLLCDYPADRSAKIVWLKENATVPSGGKYTYDKKDQSLVIRKPERGDVGNYSCVALGRIVNETAMIVVGLKVEIHTSQSKHFKQGHDGFLSCKVDGYPTPTIRWYRNGHLLNAFKSSKFKYGGKRADDYRHSRHSSARQARRGHVRVSRGQRPQSGPRLLSGRRERSVFPPCTLFRDMCRSCTFDRYCLPVREPCTERLDGRA</sequence>
<dbReference type="GO" id="GO:0098609">
    <property type="term" value="P:cell-cell adhesion"/>
    <property type="evidence" value="ECO:0007669"/>
    <property type="project" value="TreeGrafter"/>
</dbReference>
<protein>
    <recommendedName>
        <fullName evidence="8">Ig-like domain-containing protein</fullName>
    </recommendedName>
</protein>
<keyword evidence="7" id="KW-0732">Signal</keyword>
<dbReference type="GO" id="GO:0005886">
    <property type="term" value="C:plasma membrane"/>
    <property type="evidence" value="ECO:0007669"/>
    <property type="project" value="TreeGrafter"/>
</dbReference>
<evidence type="ECO:0000256" key="4">
    <source>
        <dbReference type="ARBA" id="ARBA00023180"/>
    </source>
</evidence>
<dbReference type="Proteomes" id="UP000821866">
    <property type="component" value="Chromosome 1"/>
</dbReference>
<keyword evidence="2" id="KW-0472">Membrane</keyword>
<dbReference type="PANTHER" id="PTHR11640">
    <property type="entry name" value="NEPHRIN"/>
    <property type="match status" value="1"/>
</dbReference>
<name>A0A9J6F482_RHIMP</name>
<dbReference type="Pfam" id="PF07679">
    <property type="entry name" value="I-set"/>
    <property type="match status" value="2"/>
</dbReference>
<reference evidence="9" key="1">
    <citation type="journal article" date="2020" name="Cell">
        <title>Large-Scale Comparative Analyses of Tick Genomes Elucidate Their Genetic Diversity and Vector Capacities.</title>
        <authorList>
            <consortium name="Tick Genome and Microbiome Consortium (TIGMIC)"/>
            <person name="Jia N."/>
            <person name="Wang J."/>
            <person name="Shi W."/>
            <person name="Du L."/>
            <person name="Sun Y."/>
            <person name="Zhan W."/>
            <person name="Jiang J.F."/>
            <person name="Wang Q."/>
            <person name="Zhang B."/>
            <person name="Ji P."/>
            <person name="Bell-Sakyi L."/>
            <person name="Cui X.M."/>
            <person name="Yuan T.T."/>
            <person name="Jiang B.G."/>
            <person name="Yang W.F."/>
            <person name="Lam T.T."/>
            <person name="Chang Q.C."/>
            <person name="Ding S.J."/>
            <person name="Wang X.J."/>
            <person name="Zhu J.G."/>
            <person name="Ruan X.D."/>
            <person name="Zhao L."/>
            <person name="Wei J.T."/>
            <person name="Ye R.Z."/>
            <person name="Que T.C."/>
            <person name="Du C.H."/>
            <person name="Zhou Y.H."/>
            <person name="Cheng J.X."/>
            <person name="Dai P.F."/>
            <person name="Guo W.B."/>
            <person name="Han X.H."/>
            <person name="Huang E.J."/>
            <person name="Li L.F."/>
            <person name="Wei W."/>
            <person name="Gao Y.C."/>
            <person name="Liu J.Z."/>
            <person name="Shao H.Z."/>
            <person name="Wang X."/>
            <person name="Wang C.C."/>
            <person name="Yang T.C."/>
            <person name="Huo Q.B."/>
            <person name="Li W."/>
            <person name="Chen H.Y."/>
            <person name="Chen S.E."/>
            <person name="Zhou L.G."/>
            <person name="Ni X.B."/>
            <person name="Tian J.H."/>
            <person name="Sheng Y."/>
            <person name="Liu T."/>
            <person name="Pan Y.S."/>
            <person name="Xia L.Y."/>
            <person name="Li J."/>
            <person name="Zhao F."/>
            <person name="Cao W.C."/>
        </authorList>
    </citation>
    <scope>NUCLEOTIDE SEQUENCE</scope>
    <source>
        <strain evidence="9">Rmic-2018</strain>
    </source>
</reference>
<feature type="compositionally biased region" description="Basic residues" evidence="6">
    <location>
        <begin position="420"/>
        <end position="438"/>
    </location>
</feature>
<dbReference type="EMBL" id="JABSTU010000001">
    <property type="protein sequence ID" value="KAH8041602.1"/>
    <property type="molecule type" value="Genomic_DNA"/>
</dbReference>
<dbReference type="Gene3D" id="2.60.40.10">
    <property type="entry name" value="Immunoglobulins"/>
    <property type="match status" value="4"/>
</dbReference>
<dbReference type="CDD" id="cd00096">
    <property type="entry name" value="Ig"/>
    <property type="match status" value="2"/>
</dbReference>
<dbReference type="GO" id="GO:0050839">
    <property type="term" value="F:cell adhesion molecule binding"/>
    <property type="evidence" value="ECO:0007669"/>
    <property type="project" value="TreeGrafter"/>
</dbReference>
<feature type="region of interest" description="Disordered" evidence="6">
    <location>
        <begin position="414"/>
        <end position="451"/>
    </location>
</feature>
<dbReference type="PROSITE" id="PS51257">
    <property type="entry name" value="PROKAR_LIPOPROTEIN"/>
    <property type="match status" value="1"/>
</dbReference>